<dbReference type="RefSeq" id="WP_051491414.1">
    <property type="nucleotide sequence ID" value="NZ_MKQP01000051.1"/>
</dbReference>
<evidence type="ECO:0000256" key="1">
    <source>
        <dbReference type="RuleBase" id="RU361186"/>
    </source>
</evidence>
<dbReference type="Gene3D" id="2.60.40.10">
    <property type="entry name" value="Immunoglobulins"/>
    <property type="match status" value="3"/>
</dbReference>
<feature type="domain" description="Fibronectin type-III" evidence="2">
    <location>
        <begin position="566"/>
        <end position="654"/>
    </location>
</feature>
<accession>A0A1R0WYS2</accession>
<dbReference type="InterPro" id="IPR001956">
    <property type="entry name" value="CBM3"/>
</dbReference>
<dbReference type="InterPro" id="IPR003961">
    <property type="entry name" value="FN3_dom"/>
</dbReference>
<organism evidence="4 5">
    <name type="scientific">Paenibacillus odorifer</name>
    <dbReference type="NCBI Taxonomy" id="189426"/>
    <lineage>
        <taxon>Bacteria</taxon>
        <taxon>Bacillati</taxon>
        <taxon>Bacillota</taxon>
        <taxon>Bacilli</taxon>
        <taxon>Bacillales</taxon>
        <taxon>Paenibacillaceae</taxon>
        <taxon>Paenibacillus</taxon>
    </lineage>
</organism>
<dbReference type="InterPro" id="IPR013783">
    <property type="entry name" value="Ig-like_fold"/>
</dbReference>
<dbReference type="EC" id="3.2.1.-" evidence="1"/>
<dbReference type="EMBL" id="MKQP01000051">
    <property type="protein sequence ID" value="OMD24504.1"/>
    <property type="molecule type" value="Genomic_DNA"/>
</dbReference>
<sequence length="897" mass="93836">MTKALRKQMLLLLTIMALVITGYAPSTTYASEAHVDNPFVGATAYVNPDYAALIDTSIAQVTDSTLVSKMETIKKYPTAVWLDRIAAIYGGEDNGGRKSLEQTLDAVLAQKQPNTPITATFVIYDMPGRDCHALASNGELPLTAAGLTTYKSDYVDVIASIFAKPKYSDIRIVTIVEPDSLPNLVTNLSTPQCAQANSTNIYRDATRYTLNALHAIPNVYTYMDIGHSGWLGWDTNRGPAIDLFTSVVSGTTAGLASVDGFITNTANTTPLVEPNLPDPNLTIGSQQLRSASYYEWNPYFDEADFTAALYSGFVAKGWPSTIGFLIDTSRNGWGGPNRPTSASGTTVNAYADSGRIDKRLHRGNWCNASGAGIGEVPQAAPAGYAASHLDAFVWVKPPGESDGSSSAIPNNEGKGFDRMCDPTYTSSSGTLTGALPNAPVSGHWFHDQFVQLVQNAYPVIPLSNGGGTVVPEAPTNLVATAGDAKVSLSWSASSGATSYTVKRATTSGGPYTTVATGLTATSYSNTALTNGTTYYYVVSATNSVGESVDSTQASATPAAVATVPAAPTNLVATAGEAKVSLSWSASSGATSYTVKSATTSGGPYTTVATGLTATSYTNTGLTNGTTYYYVVSANNSVGESVNSGQASAIPAAVATVPVAPTNLVATAGDAKVSLSWSASSGATSYTVKSATTSGGPYTTVATGLTATSYINTGLTNGTTYYYVVSATNSAGESVNSAQASAVPQVPAATSLTLQYRAGDTNATDNQIKPYFNIKNNGTAAVNLSDLKIRYYFTKDSNQTLNSAIDWAQVGNNNIQVAFADYTGTNADTYVELSFTSAAGSIPAGGQSGDIQLRIYKFDWTNFNEANDYSFDATKTAYTNWDKVTLYQSDALVWGIAP</sequence>
<dbReference type="SUPFAM" id="SSF49384">
    <property type="entry name" value="Carbohydrate-binding domain"/>
    <property type="match status" value="1"/>
</dbReference>
<dbReference type="GO" id="GO:0030248">
    <property type="term" value="F:cellulose binding"/>
    <property type="evidence" value="ECO:0007669"/>
    <property type="project" value="InterPro"/>
</dbReference>
<feature type="domain" description="Fibronectin type-III" evidence="2">
    <location>
        <begin position="656"/>
        <end position="748"/>
    </location>
</feature>
<gene>
    <name evidence="4" type="ORF">BJP51_29425</name>
</gene>
<dbReference type="SMART" id="SM01067">
    <property type="entry name" value="CBM_3"/>
    <property type="match status" value="1"/>
</dbReference>
<dbReference type="CDD" id="cd00063">
    <property type="entry name" value="FN3"/>
    <property type="match status" value="2"/>
</dbReference>
<keyword evidence="1" id="KW-0378">Hydrolase</keyword>
<protein>
    <recommendedName>
        <fullName evidence="1">Glucanase</fullName>
        <ecNumber evidence="1">3.2.1.-</ecNumber>
    </recommendedName>
</protein>
<dbReference type="PROSITE" id="PS51172">
    <property type="entry name" value="CBM3"/>
    <property type="match status" value="1"/>
</dbReference>
<dbReference type="PROSITE" id="PS50853">
    <property type="entry name" value="FN3"/>
    <property type="match status" value="3"/>
</dbReference>
<keyword evidence="1" id="KW-0624">Polysaccharide degradation</keyword>
<dbReference type="InterPro" id="IPR008965">
    <property type="entry name" value="CBM2/CBM3_carb-bd_dom_sf"/>
</dbReference>
<dbReference type="InterPro" id="IPR036434">
    <property type="entry name" value="Beta_cellobiohydrolase_sf"/>
</dbReference>
<feature type="domain" description="Fibronectin type-III" evidence="2">
    <location>
        <begin position="470"/>
        <end position="565"/>
    </location>
</feature>
<comment type="caution">
    <text evidence="4">The sequence shown here is derived from an EMBL/GenBank/DDBJ whole genome shotgun (WGS) entry which is preliminary data.</text>
</comment>
<keyword evidence="1" id="KW-0119">Carbohydrate metabolism</keyword>
<keyword evidence="1" id="KW-0732">Signal</keyword>
<evidence type="ECO:0000259" key="3">
    <source>
        <dbReference type="PROSITE" id="PS51172"/>
    </source>
</evidence>
<dbReference type="Pfam" id="PF01341">
    <property type="entry name" value="Glyco_hydro_6"/>
    <property type="match status" value="1"/>
</dbReference>
<evidence type="ECO:0000313" key="4">
    <source>
        <dbReference type="EMBL" id="OMD24504.1"/>
    </source>
</evidence>
<dbReference type="InterPro" id="IPR036116">
    <property type="entry name" value="FN3_sf"/>
</dbReference>
<feature type="domain" description="CBM3" evidence="3">
    <location>
        <begin position="747"/>
        <end position="897"/>
    </location>
</feature>
<dbReference type="PANTHER" id="PTHR34876:SF4">
    <property type="entry name" value="1,4-BETA-D-GLUCAN CELLOBIOHYDROLASE C-RELATED"/>
    <property type="match status" value="1"/>
</dbReference>
<dbReference type="Pfam" id="PF00041">
    <property type="entry name" value="fn3"/>
    <property type="match status" value="3"/>
</dbReference>
<dbReference type="SMART" id="SM00060">
    <property type="entry name" value="FN3"/>
    <property type="match status" value="3"/>
</dbReference>
<dbReference type="GO" id="GO:0004553">
    <property type="term" value="F:hydrolase activity, hydrolyzing O-glycosyl compounds"/>
    <property type="evidence" value="ECO:0007669"/>
    <property type="project" value="InterPro"/>
</dbReference>
<name>A0A1R0WYS2_9BACL</name>
<dbReference type="GO" id="GO:0030245">
    <property type="term" value="P:cellulose catabolic process"/>
    <property type="evidence" value="ECO:0007669"/>
    <property type="project" value="UniProtKB-KW"/>
</dbReference>
<feature type="chain" id="PRO_5039747999" description="Glucanase" evidence="1">
    <location>
        <begin position="27"/>
        <end position="897"/>
    </location>
</feature>
<proteinExistence type="inferred from homology"/>
<dbReference type="Gene3D" id="3.20.20.40">
    <property type="entry name" value="1, 4-beta cellobiohydrolase"/>
    <property type="match status" value="1"/>
</dbReference>
<dbReference type="InterPro" id="IPR036966">
    <property type="entry name" value="CBM3_sf"/>
</dbReference>
<feature type="signal peptide" evidence="1">
    <location>
        <begin position="1"/>
        <end position="26"/>
    </location>
</feature>
<dbReference type="SUPFAM" id="SSF51989">
    <property type="entry name" value="Glycosyl hydrolases family 6, cellulases"/>
    <property type="match status" value="1"/>
</dbReference>
<evidence type="ECO:0000313" key="5">
    <source>
        <dbReference type="Proteomes" id="UP000187465"/>
    </source>
</evidence>
<dbReference type="Gene3D" id="2.60.40.710">
    <property type="entry name" value="Endoglucanase-like"/>
    <property type="match status" value="1"/>
</dbReference>
<comment type="similarity">
    <text evidence="1">Belongs to the glycosyl hydrolase family 6.</text>
</comment>
<dbReference type="Pfam" id="PF00942">
    <property type="entry name" value="CBM_3"/>
    <property type="match status" value="1"/>
</dbReference>
<dbReference type="InterPro" id="IPR016288">
    <property type="entry name" value="Beta_cellobiohydrolase"/>
</dbReference>
<keyword evidence="1" id="KW-0326">Glycosidase</keyword>
<dbReference type="AlphaFoldDB" id="A0A1R0WYS2"/>
<dbReference type="SUPFAM" id="SSF49265">
    <property type="entry name" value="Fibronectin type III"/>
    <property type="match status" value="2"/>
</dbReference>
<reference evidence="4 5" key="1">
    <citation type="submission" date="2016-10" db="EMBL/GenBank/DDBJ databases">
        <title>Paenibacillus species isolates.</title>
        <authorList>
            <person name="Beno S.M."/>
        </authorList>
    </citation>
    <scope>NUCLEOTIDE SEQUENCE [LARGE SCALE GENOMIC DNA]</scope>
    <source>
        <strain evidence="4 5">FSL H7-0604</strain>
    </source>
</reference>
<dbReference type="PRINTS" id="PR00733">
    <property type="entry name" value="GLHYDRLASE6"/>
</dbReference>
<dbReference type="PANTHER" id="PTHR34876">
    <property type="match status" value="1"/>
</dbReference>
<evidence type="ECO:0000259" key="2">
    <source>
        <dbReference type="PROSITE" id="PS50853"/>
    </source>
</evidence>
<keyword evidence="1" id="KW-0136">Cellulose degradation</keyword>
<dbReference type="Proteomes" id="UP000187465">
    <property type="component" value="Unassembled WGS sequence"/>
</dbReference>